<sequence length="146" mass="16152">MIEEALADYLSATILALKPHLAPVASWDDPDMPAAAIVLDDTRRQITWTPGTGWRHTRLHPSTGTQYGPAYYLDAGPVPAPRVVADRLHRWRPGGLAWTITQPYYRPGDVLEELRRAVPDPADDEGACCKTCGTRLPRPAIEEDRG</sequence>
<evidence type="ECO:0000313" key="2">
    <source>
        <dbReference type="Proteomes" id="UP000198318"/>
    </source>
</evidence>
<gene>
    <name evidence="1" type="ORF">SAMN05443665_101771</name>
</gene>
<dbReference type="Proteomes" id="UP000198318">
    <property type="component" value="Unassembled WGS sequence"/>
</dbReference>
<organism evidence="1 2">
    <name type="scientific">Actinomadura meyerae</name>
    <dbReference type="NCBI Taxonomy" id="240840"/>
    <lineage>
        <taxon>Bacteria</taxon>
        <taxon>Bacillati</taxon>
        <taxon>Actinomycetota</taxon>
        <taxon>Actinomycetes</taxon>
        <taxon>Streptosporangiales</taxon>
        <taxon>Thermomonosporaceae</taxon>
        <taxon>Actinomadura</taxon>
    </lineage>
</organism>
<dbReference type="AlphaFoldDB" id="A0A239K8N8"/>
<keyword evidence="2" id="KW-1185">Reference proteome</keyword>
<dbReference type="EMBL" id="FZOR01000017">
    <property type="protein sequence ID" value="SNT14747.1"/>
    <property type="molecule type" value="Genomic_DNA"/>
</dbReference>
<name>A0A239K8N8_9ACTN</name>
<evidence type="ECO:0000313" key="1">
    <source>
        <dbReference type="EMBL" id="SNT14747.1"/>
    </source>
</evidence>
<protein>
    <submittedName>
        <fullName evidence="1">Uncharacterized protein</fullName>
    </submittedName>
</protein>
<accession>A0A239K8N8</accession>
<proteinExistence type="predicted"/>
<reference evidence="1 2" key="1">
    <citation type="submission" date="2017-06" db="EMBL/GenBank/DDBJ databases">
        <authorList>
            <person name="Kim H.J."/>
            <person name="Triplett B.A."/>
        </authorList>
    </citation>
    <scope>NUCLEOTIDE SEQUENCE [LARGE SCALE GENOMIC DNA]</scope>
    <source>
        <strain evidence="1 2">DSM 44715</strain>
    </source>
</reference>